<dbReference type="AlphaFoldDB" id="A0A5C5BCV3"/>
<evidence type="ECO:0000313" key="1">
    <source>
        <dbReference type="EMBL" id="TNU73884.1"/>
    </source>
</evidence>
<name>A0A5C5BCV3_9MICO</name>
<reference evidence="1 2" key="1">
    <citation type="submission" date="2019-06" db="EMBL/GenBank/DDBJ databases">
        <title>Draft genome sequence of Miniimonas arenae KCTC 19750T isolated from sea sand.</title>
        <authorList>
            <person name="Park S.-J."/>
        </authorList>
    </citation>
    <scope>NUCLEOTIDE SEQUENCE [LARGE SCALE GENOMIC DNA]</scope>
    <source>
        <strain evidence="1 2">KCTC 19750</strain>
    </source>
</reference>
<dbReference type="Proteomes" id="UP000313849">
    <property type="component" value="Unassembled WGS sequence"/>
</dbReference>
<proteinExistence type="predicted"/>
<organism evidence="1 2">
    <name type="scientific">Miniimonas arenae</name>
    <dbReference type="NCBI Taxonomy" id="676201"/>
    <lineage>
        <taxon>Bacteria</taxon>
        <taxon>Bacillati</taxon>
        <taxon>Actinomycetota</taxon>
        <taxon>Actinomycetes</taxon>
        <taxon>Micrococcales</taxon>
        <taxon>Beutenbergiaceae</taxon>
        <taxon>Miniimonas</taxon>
    </lineage>
</organism>
<protein>
    <submittedName>
        <fullName evidence="1">Uncharacterized protein</fullName>
    </submittedName>
</protein>
<accession>A0A5C5BCV3</accession>
<comment type="caution">
    <text evidence="1">The sequence shown here is derived from an EMBL/GenBank/DDBJ whole genome shotgun (WGS) entry which is preliminary data.</text>
</comment>
<keyword evidence="2" id="KW-1185">Reference proteome</keyword>
<dbReference type="EMBL" id="VENP01000030">
    <property type="protein sequence ID" value="TNU73884.1"/>
    <property type="molecule type" value="Genomic_DNA"/>
</dbReference>
<evidence type="ECO:0000313" key="2">
    <source>
        <dbReference type="Proteomes" id="UP000313849"/>
    </source>
</evidence>
<dbReference type="RefSeq" id="WP_139987020.1">
    <property type="nucleotide sequence ID" value="NZ_DAMDJA010000023.1"/>
</dbReference>
<sequence>MSPFRRTPPPPVTERGSGVLAVEHAQDVAIEEDPWGVLTPRVVREGIEAIPAVGRYAAADAAIAAGAVLGGRWCTVALLGHWAGGAPLASQWRAVRTLAEGDGFVVLLGEDATLTVTGIAAAGVGIVRRHGSVVLEVPTARSAVLTVGGEVAPGSFEVHDGEPRDLRTGHPARWRGGPTVAGGGVRGLAERRIAAHAGRGTGPAVQLVAVV</sequence>
<gene>
    <name evidence="1" type="ORF">FH969_08890</name>
</gene>